<protein>
    <submittedName>
        <fullName evidence="3">Uncharacterized protein</fullName>
    </submittedName>
</protein>
<feature type="transmembrane region" description="Helical" evidence="2">
    <location>
        <begin position="141"/>
        <end position="166"/>
    </location>
</feature>
<feature type="region of interest" description="Disordered" evidence="1">
    <location>
        <begin position="1"/>
        <end position="21"/>
    </location>
</feature>
<feature type="transmembrane region" description="Helical" evidence="2">
    <location>
        <begin position="312"/>
        <end position="338"/>
    </location>
</feature>
<name>A0ABV8KBI8_9BACL</name>
<sequence>MMNPLLAASRSADAKAQPAETTRAERFERLVSEVAARDALPEDRYAVAALLESMGWNDARAAEAFGTSDIFELAVEVWEAVRRKVVTSTFAVNEERGVLRTGLALLKSFLRGVIFALPMAISVISMLTLKFSLWSYEHLSVEIATCIAIGTIASFVVVGGFTQAIARRGFFYISQGYYTMAHKVTFLFIRLGYAAALVACVLLLVFNLVFNVFPPEMFLYIVLYFFFLVSIWLSVTVMYILRRELAFTGLILAGIGLVYVLFRVLAWDVIFAQLLSILVVSAAGMALVVYFFRQAAKREEKGIAPNMPRMAVTVYAVAPYFAYGLLYFAFLFVDRIMAWSSNAGYMPYFIWFRGEYELGLDFALLSLMIPLGVCEVMVNKMMLDVEASYKRYWGFESELMNARFRRIYNRMMAVIAASSALSALLVYGLVEMFDGLYYAREGEHLIASATTRFVFIVALLAYVILATGLMNAVTLFALSQPSLVNRAIVPALAVNVALGFALSRWIDYSLAVFGVLAGAIVFSALSFRSMRQVIGKLDYYLYAIA</sequence>
<dbReference type="EMBL" id="JBHSAM010000034">
    <property type="protein sequence ID" value="MFC4103349.1"/>
    <property type="molecule type" value="Genomic_DNA"/>
</dbReference>
<dbReference type="RefSeq" id="WP_377721917.1">
    <property type="nucleotide sequence ID" value="NZ_JBHSAM010000034.1"/>
</dbReference>
<evidence type="ECO:0000313" key="4">
    <source>
        <dbReference type="Proteomes" id="UP001595715"/>
    </source>
</evidence>
<feature type="transmembrane region" description="Helical" evidence="2">
    <location>
        <begin position="245"/>
        <end position="264"/>
    </location>
</feature>
<gene>
    <name evidence="3" type="ORF">ACFOZ8_27375</name>
</gene>
<comment type="caution">
    <text evidence="3">The sequence shown here is derived from an EMBL/GenBank/DDBJ whole genome shotgun (WGS) entry which is preliminary data.</text>
</comment>
<feature type="transmembrane region" description="Helical" evidence="2">
    <location>
        <begin position="187"/>
        <end position="206"/>
    </location>
</feature>
<keyword evidence="2" id="KW-1133">Transmembrane helix</keyword>
<feature type="transmembrane region" description="Helical" evidence="2">
    <location>
        <begin position="218"/>
        <end position="240"/>
    </location>
</feature>
<dbReference type="Proteomes" id="UP001595715">
    <property type="component" value="Unassembled WGS sequence"/>
</dbReference>
<feature type="transmembrane region" description="Helical" evidence="2">
    <location>
        <begin position="270"/>
        <end position="292"/>
    </location>
</feature>
<evidence type="ECO:0000313" key="3">
    <source>
        <dbReference type="EMBL" id="MFC4103349.1"/>
    </source>
</evidence>
<evidence type="ECO:0000256" key="2">
    <source>
        <dbReference type="SAM" id="Phobius"/>
    </source>
</evidence>
<proteinExistence type="predicted"/>
<keyword evidence="2" id="KW-0812">Transmembrane</keyword>
<feature type="transmembrane region" description="Helical" evidence="2">
    <location>
        <begin position="413"/>
        <end position="433"/>
    </location>
</feature>
<evidence type="ECO:0000256" key="1">
    <source>
        <dbReference type="SAM" id="MobiDB-lite"/>
    </source>
</evidence>
<feature type="transmembrane region" description="Helical" evidence="2">
    <location>
        <begin position="483"/>
        <end position="502"/>
    </location>
</feature>
<organism evidence="3 4">
    <name type="scientific">Paenibacillus xanthanilyticus</name>
    <dbReference type="NCBI Taxonomy" id="1783531"/>
    <lineage>
        <taxon>Bacteria</taxon>
        <taxon>Bacillati</taxon>
        <taxon>Bacillota</taxon>
        <taxon>Bacilli</taxon>
        <taxon>Bacillales</taxon>
        <taxon>Paenibacillaceae</taxon>
        <taxon>Paenibacillus</taxon>
    </lineage>
</organism>
<keyword evidence="4" id="KW-1185">Reference proteome</keyword>
<feature type="transmembrane region" description="Helical" evidence="2">
    <location>
        <begin position="508"/>
        <end position="527"/>
    </location>
</feature>
<reference evidence="4" key="1">
    <citation type="journal article" date="2019" name="Int. J. Syst. Evol. Microbiol.">
        <title>The Global Catalogue of Microorganisms (GCM) 10K type strain sequencing project: providing services to taxonomists for standard genome sequencing and annotation.</title>
        <authorList>
            <consortium name="The Broad Institute Genomics Platform"/>
            <consortium name="The Broad Institute Genome Sequencing Center for Infectious Disease"/>
            <person name="Wu L."/>
            <person name="Ma J."/>
        </authorList>
    </citation>
    <scope>NUCLEOTIDE SEQUENCE [LARGE SCALE GENOMIC DNA]</scope>
    <source>
        <strain evidence="4">IBRC-M 10987</strain>
    </source>
</reference>
<feature type="transmembrane region" description="Helical" evidence="2">
    <location>
        <begin position="358"/>
        <end position="378"/>
    </location>
</feature>
<feature type="transmembrane region" description="Helical" evidence="2">
    <location>
        <begin position="453"/>
        <end position="476"/>
    </location>
</feature>
<keyword evidence="2" id="KW-0472">Membrane</keyword>
<feature type="transmembrane region" description="Helical" evidence="2">
    <location>
        <begin position="109"/>
        <end position="129"/>
    </location>
</feature>
<accession>A0ABV8KBI8</accession>